<evidence type="ECO:0000313" key="1">
    <source>
        <dbReference type="EMBL" id="BBX73695.1"/>
    </source>
</evidence>
<sequence length="117" mass="12229">MTAISVLAGVIGYGSLLFGDSESVSAPAVLVSQGSGDVERTDPTRAASPVAEQGSASVSPFHALPPRVRAVLLQRWPSAPALAAAPWWHHVGVAAAWAPITHLANRDLLTKFCVTRH</sequence>
<dbReference type="RefSeq" id="WP_083046041.1">
    <property type="nucleotide sequence ID" value="NZ_AP022575.1"/>
</dbReference>
<accession>A0A7I7MNH7</accession>
<keyword evidence="2" id="KW-1185">Reference proteome</keyword>
<dbReference type="EMBL" id="AP022575">
    <property type="protein sequence ID" value="BBX73695.1"/>
    <property type="molecule type" value="Genomic_DNA"/>
</dbReference>
<protein>
    <submittedName>
        <fullName evidence="1">Uncharacterized protein</fullName>
    </submittedName>
</protein>
<name>A0A7I7MNH7_9MYCO</name>
<organism evidence="1 2">
    <name type="scientific">Mycobacterium shinjukuense</name>
    <dbReference type="NCBI Taxonomy" id="398694"/>
    <lineage>
        <taxon>Bacteria</taxon>
        <taxon>Bacillati</taxon>
        <taxon>Actinomycetota</taxon>
        <taxon>Actinomycetes</taxon>
        <taxon>Mycobacteriales</taxon>
        <taxon>Mycobacteriaceae</taxon>
        <taxon>Mycobacterium</taxon>
    </lineage>
</organism>
<reference evidence="1 2" key="1">
    <citation type="journal article" date="2019" name="Emerg. Microbes Infect.">
        <title>Comprehensive subspecies identification of 175 nontuberculous mycobacteria species based on 7547 genomic profiles.</title>
        <authorList>
            <person name="Matsumoto Y."/>
            <person name="Kinjo T."/>
            <person name="Motooka D."/>
            <person name="Nabeya D."/>
            <person name="Jung N."/>
            <person name="Uechi K."/>
            <person name="Horii T."/>
            <person name="Iida T."/>
            <person name="Fujita J."/>
            <person name="Nakamura S."/>
        </authorList>
    </citation>
    <scope>NUCLEOTIDE SEQUENCE [LARGE SCALE GENOMIC DNA]</scope>
    <source>
        <strain evidence="1 2">JCM 14233</strain>
    </source>
</reference>
<dbReference type="AlphaFoldDB" id="A0A7I7MNH7"/>
<gene>
    <name evidence="1" type="ORF">MSHI_16010</name>
</gene>
<proteinExistence type="predicted"/>
<evidence type="ECO:0000313" key="2">
    <source>
        <dbReference type="Proteomes" id="UP000467236"/>
    </source>
</evidence>
<dbReference type="KEGG" id="mshj:MSHI_16010"/>
<dbReference type="Proteomes" id="UP000467236">
    <property type="component" value="Chromosome"/>
</dbReference>
<dbReference type="OrthoDB" id="9850900at2"/>